<keyword evidence="3" id="KW-1185">Reference proteome</keyword>
<proteinExistence type="predicted"/>
<dbReference type="EMBL" id="LC514054">
    <property type="protein sequence ID" value="BBQ04813.1"/>
    <property type="molecule type" value="Viral_cRNA"/>
</dbReference>
<evidence type="ECO:0000313" key="2">
    <source>
        <dbReference type="EMBL" id="BBQ04818.1"/>
    </source>
</evidence>
<evidence type="ECO:0000313" key="1">
    <source>
        <dbReference type="EMBL" id="BBQ04813.1"/>
    </source>
</evidence>
<protein>
    <submittedName>
        <fullName evidence="1">Uncharacterized protein</fullName>
    </submittedName>
</protein>
<dbReference type="GeneID" id="80537618"/>
<name>A0A6F8PYS1_9MONO</name>
<dbReference type="RefSeq" id="YP_010799267.1">
    <property type="nucleotide sequence ID" value="NC_076608.1"/>
</dbReference>
<organism evidence="1">
    <name type="scientific">Culex tritaeniorhynchus Anphevirus</name>
    <dbReference type="NCBI Taxonomy" id="2684266"/>
    <lineage>
        <taxon>Viruses</taxon>
        <taxon>Riboviria</taxon>
        <taxon>Orthornavirae</taxon>
        <taxon>Negarnaviricota</taxon>
        <taxon>Haploviricotina</taxon>
        <taxon>Monjiviricetes</taxon>
        <taxon>Mononegavirales</taxon>
        <taxon>Xinmoviridae</taxon>
        <taxon>Triniovirus</taxon>
        <taxon>Triniovirus yonagoense</taxon>
    </lineage>
</organism>
<dbReference type="Proteomes" id="UP000831570">
    <property type="component" value="Segment"/>
</dbReference>
<accession>A0A6F8PYS1</accession>
<reference evidence="1" key="1">
    <citation type="journal article" date="2020" name="Viruses">
        <title>Deciphering the Virome of Culex vishnui Subgroup Mosquitoes, the Major Vectors of Japanese Encephalitis, in Japan.</title>
        <authorList>
            <person name="Faizah A.N."/>
            <person name="Kobayashi D."/>
            <person name="Isawa H."/>
            <person name="Amoa-Bosompem M."/>
            <person name="Murota K."/>
            <person name="Higa Y."/>
            <person name="Futami K."/>
            <person name="Shimada S."/>
            <person name="Kim K.S."/>
            <person name="Itokawa K."/>
            <person name="Watanabe M."/>
            <person name="Tsuda Y."/>
            <person name="Minakawa N."/>
            <person name="Miura K."/>
            <person name="Hirayama K."/>
            <person name="Sawabe K."/>
        </authorList>
    </citation>
    <scope>NUCLEOTIDE SEQUENCE</scope>
    <source>
        <strain evidence="1">17CxIT-I5-E32</strain>
        <strain evidence="2">17CxIT-T4-F29</strain>
    </source>
</reference>
<dbReference type="EMBL" id="LC514055">
    <property type="protein sequence ID" value="BBQ04818.1"/>
    <property type="molecule type" value="Viral_cRNA"/>
</dbReference>
<dbReference type="KEGG" id="vg:80537618"/>
<sequence length="497" mass="55451">MEIPQLSLRAYPDEVELLDDGKSPTDGFKKTQTICIGPNGLLAVTAYVKLVPIPDGVQEASSAELRGKHPDPCWRLKDDGVMYLAFQMKVQIHKSGDQLMRKAFNKEGFVPYTITVCSKPPARSVLINADILEEGANAILPYFNALTTIISADKVHLTAIIIPFASIPNFKTYLAAYTEDPDDAVIIQRNEDEAKALLSPVSELYGCKQEAASVLFRDRGEAVKDPYRSASEQMCYCYMLAFCIVKSGTSENVKSALKKRLDAYSNVIRDPNFEVDKFITNFYNAEAMNIIARQLNHYPKLKSAIYSAVINSDSTSCAHFKSILEGSQLTKFNFMYAFLFSPPSVTALHFCSDVTRYYAKFIDVYHKLVAKYGSMWQYHKLICPDEPLTTLSQFGRLVQAGLAFAASRPGNQDRIRNVQGYKDVPACYFVMVTKEVGTADGTTAASYEEVLELLKSINGQFNLSPEFQEVNLIAETVRTSNAPDKIAAARMQFRLDE</sequence>
<evidence type="ECO:0000313" key="3">
    <source>
        <dbReference type="Proteomes" id="UP000831570"/>
    </source>
</evidence>